<dbReference type="Pfam" id="PF01812">
    <property type="entry name" value="5-FTHF_cyc-lig"/>
    <property type="match status" value="1"/>
</dbReference>
<dbReference type="GO" id="GO:0030272">
    <property type="term" value="F:5-formyltetrahydrofolate cyclo-ligase activity"/>
    <property type="evidence" value="ECO:0007669"/>
    <property type="project" value="UniProtKB-EC"/>
</dbReference>
<feature type="binding site" evidence="4">
    <location>
        <position position="65"/>
    </location>
    <ligand>
        <name>substrate</name>
    </ligand>
</feature>
<dbReference type="PANTHER" id="PTHR23407">
    <property type="entry name" value="ATPASE INHIBITOR/5-FORMYLTETRAHYDROFOLATE CYCLO-LIGASE"/>
    <property type="match status" value="1"/>
</dbReference>
<feature type="binding site" evidence="4">
    <location>
        <begin position="14"/>
        <end position="18"/>
    </location>
    <ligand>
        <name>ATP</name>
        <dbReference type="ChEBI" id="CHEBI:30616"/>
    </ligand>
</feature>
<dbReference type="GO" id="GO:0009396">
    <property type="term" value="P:folic acid-containing compound biosynthetic process"/>
    <property type="evidence" value="ECO:0007669"/>
    <property type="project" value="TreeGrafter"/>
</dbReference>
<protein>
    <recommendedName>
        <fullName evidence="5">5-formyltetrahydrofolate cyclo-ligase</fullName>
        <ecNumber evidence="5">6.3.3.2</ecNumber>
    </recommendedName>
</protein>
<name>A0A2U3BCW0_9VIBR</name>
<keyword evidence="5" id="KW-0479">Metal-binding</keyword>
<organism evidence="6 7">
    <name type="scientific">Vibrio albus</name>
    <dbReference type="NCBI Taxonomy" id="2200953"/>
    <lineage>
        <taxon>Bacteria</taxon>
        <taxon>Pseudomonadati</taxon>
        <taxon>Pseudomonadota</taxon>
        <taxon>Gammaproteobacteria</taxon>
        <taxon>Vibrionales</taxon>
        <taxon>Vibrionaceae</taxon>
        <taxon>Vibrio</taxon>
    </lineage>
</organism>
<dbReference type="GO" id="GO:0035999">
    <property type="term" value="P:tetrahydrofolate interconversion"/>
    <property type="evidence" value="ECO:0007669"/>
    <property type="project" value="TreeGrafter"/>
</dbReference>
<feature type="binding site" evidence="4">
    <location>
        <begin position="145"/>
        <end position="153"/>
    </location>
    <ligand>
        <name>ATP</name>
        <dbReference type="ChEBI" id="CHEBI:30616"/>
    </ligand>
</feature>
<dbReference type="GO" id="GO:0005524">
    <property type="term" value="F:ATP binding"/>
    <property type="evidence" value="ECO:0007669"/>
    <property type="project" value="UniProtKB-KW"/>
</dbReference>
<sequence length="204" mass="23391">MKDSQFIPTHQEARTELRKQIRNQRQALTALEQTLACEDALFNIQQLPAVHSAHNIALYLSADGELDTHPIIEYFWQQGKHVYLPVIHPFSKGHLLFIRYTPETAMTENRFNIQEPKLDVTNVIPVSELDMVFTPLVAFDSEGHRLGMGGGYYDRTLENWFQTGTGPLPVGLAHDCQFVQHLPVEHWDVPLPMVVTPGKIWHWT</sequence>
<evidence type="ECO:0000313" key="7">
    <source>
        <dbReference type="Proteomes" id="UP000245362"/>
    </source>
</evidence>
<dbReference type="EC" id="6.3.3.2" evidence="5"/>
<evidence type="ECO:0000313" key="6">
    <source>
        <dbReference type="EMBL" id="PWI34636.1"/>
    </source>
</evidence>
<dbReference type="InterPro" id="IPR024185">
    <property type="entry name" value="FTHF_cligase-like_sf"/>
</dbReference>
<dbReference type="OrthoDB" id="9801938at2"/>
<keyword evidence="5" id="KW-0460">Magnesium</keyword>
<evidence type="ECO:0000256" key="5">
    <source>
        <dbReference type="RuleBase" id="RU361279"/>
    </source>
</evidence>
<reference evidence="6 7" key="1">
    <citation type="submission" date="2018-05" db="EMBL/GenBank/DDBJ databases">
        <title>Vibrio limimaris sp. nov., isolated from marine sediment.</title>
        <authorList>
            <person name="Li C.-M."/>
        </authorList>
    </citation>
    <scope>NUCLEOTIDE SEQUENCE [LARGE SCALE GENOMIC DNA]</scope>
    <source>
        <strain evidence="6 7">E4404</strain>
    </source>
</reference>
<dbReference type="RefSeq" id="WP_109318972.1">
    <property type="nucleotide sequence ID" value="NZ_QFWT01000002.1"/>
</dbReference>
<comment type="similarity">
    <text evidence="1 5">Belongs to the 5-formyltetrahydrofolate cyclo-ligase family.</text>
</comment>
<dbReference type="InterPro" id="IPR037171">
    <property type="entry name" value="NagB/RpiA_transferase-like"/>
</dbReference>
<comment type="cofactor">
    <cofactor evidence="5">
        <name>Mg(2+)</name>
        <dbReference type="ChEBI" id="CHEBI:18420"/>
    </cofactor>
</comment>
<dbReference type="GO" id="GO:0046872">
    <property type="term" value="F:metal ion binding"/>
    <property type="evidence" value="ECO:0007669"/>
    <property type="project" value="UniProtKB-KW"/>
</dbReference>
<gene>
    <name evidence="6" type="ORF">DI392_05915</name>
</gene>
<dbReference type="NCBIfam" id="TIGR02727">
    <property type="entry name" value="MTHFS_bact"/>
    <property type="match status" value="1"/>
</dbReference>
<keyword evidence="3 4" id="KW-0067">ATP-binding</keyword>
<dbReference type="Proteomes" id="UP000245362">
    <property type="component" value="Unassembled WGS sequence"/>
</dbReference>
<keyword evidence="7" id="KW-1185">Reference proteome</keyword>
<dbReference type="EMBL" id="QFWT01000002">
    <property type="protein sequence ID" value="PWI34636.1"/>
    <property type="molecule type" value="Genomic_DNA"/>
</dbReference>
<evidence type="ECO:0000256" key="3">
    <source>
        <dbReference type="ARBA" id="ARBA00022840"/>
    </source>
</evidence>
<evidence type="ECO:0000256" key="1">
    <source>
        <dbReference type="ARBA" id="ARBA00010638"/>
    </source>
</evidence>
<dbReference type="SUPFAM" id="SSF100950">
    <property type="entry name" value="NagB/RpiA/CoA transferase-like"/>
    <property type="match status" value="1"/>
</dbReference>
<comment type="catalytic activity">
    <reaction evidence="5">
        <text>(6S)-5-formyl-5,6,7,8-tetrahydrofolate + ATP = (6R)-5,10-methenyltetrahydrofolate + ADP + phosphate</text>
        <dbReference type="Rhea" id="RHEA:10488"/>
        <dbReference type="ChEBI" id="CHEBI:30616"/>
        <dbReference type="ChEBI" id="CHEBI:43474"/>
        <dbReference type="ChEBI" id="CHEBI:57455"/>
        <dbReference type="ChEBI" id="CHEBI:57457"/>
        <dbReference type="ChEBI" id="CHEBI:456216"/>
        <dbReference type="EC" id="6.3.3.2"/>
    </reaction>
</comment>
<dbReference type="AlphaFoldDB" id="A0A2U3BCW0"/>
<evidence type="ECO:0000256" key="4">
    <source>
        <dbReference type="PIRSR" id="PIRSR006806-1"/>
    </source>
</evidence>
<dbReference type="PANTHER" id="PTHR23407:SF1">
    <property type="entry name" value="5-FORMYLTETRAHYDROFOLATE CYCLO-LIGASE"/>
    <property type="match status" value="1"/>
</dbReference>
<comment type="caution">
    <text evidence="6">The sequence shown here is derived from an EMBL/GenBank/DDBJ whole genome shotgun (WGS) entry which is preliminary data.</text>
</comment>
<evidence type="ECO:0000256" key="2">
    <source>
        <dbReference type="ARBA" id="ARBA00022741"/>
    </source>
</evidence>
<dbReference type="PIRSF" id="PIRSF006806">
    <property type="entry name" value="FTHF_cligase"/>
    <property type="match status" value="1"/>
</dbReference>
<proteinExistence type="inferred from homology"/>
<feature type="binding site" evidence="4">
    <location>
        <position position="60"/>
    </location>
    <ligand>
        <name>substrate</name>
    </ligand>
</feature>
<dbReference type="Gene3D" id="3.40.50.10420">
    <property type="entry name" value="NagB/RpiA/CoA transferase-like"/>
    <property type="match status" value="1"/>
</dbReference>
<dbReference type="InterPro" id="IPR002698">
    <property type="entry name" value="FTHF_cligase"/>
</dbReference>
<accession>A0A2U3BCW0</accession>
<keyword evidence="6" id="KW-0436">Ligase</keyword>
<keyword evidence="2 4" id="KW-0547">Nucleotide-binding</keyword>